<dbReference type="PROSITE" id="PS51257">
    <property type="entry name" value="PROKAR_LIPOPROTEIN"/>
    <property type="match status" value="1"/>
</dbReference>
<dbReference type="Proteomes" id="UP000503264">
    <property type="component" value="Chromosome"/>
</dbReference>
<evidence type="ECO:0000256" key="1">
    <source>
        <dbReference type="SAM" id="SignalP"/>
    </source>
</evidence>
<evidence type="ECO:0008006" key="4">
    <source>
        <dbReference type="Google" id="ProtNLM"/>
    </source>
</evidence>
<accession>A0A6G5QGT1</accession>
<proteinExistence type="predicted"/>
<gene>
    <name evidence="2" type="ORF">CMUC_1036</name>
</gene>
<evidence type="ECO:0000313" key="3">
    <source>
        <dbReference type="Proteomes" id="UP000503264"/>
    </source>
</evidence>
<dbReference type="AlphaFoldDB" id="A0A6G5QGT1"/>
<feature type="signal peptide" evidence="1">
    <location>
        <begin position="1"/>
        <end position="21"/>
    </location>
</feature>
<keyword evidence="3" id="KW-1185">Reference proteome</keyword>
<dbReference type="RefSeq" id="WP_169752839.1">
    <property type="nucleotide sequence ID" value="NZ_CP012542.1"/>
</dbReference>
<protein>
    <recommendedName>
        <fullName evidence="4">Lipoprotein</fullName>
    </recommendedName>
</protein>
<name>A0A6G5QGT1_9BACT</name>
<keyword evidence="1" id="KW-0732">Signal</keyword>
<sequence length="132" mass="14727">MKNIATFAIFVIFLLSGCSFFDPKPKQEIKKPTPVNKTAIKGVITELSYQDGGYCYTIVSTDTTNAKLPKASFCSPKFYNNKGDLVYATFLGQKVESMLLIREANESVPVKKSRKNIKTKIDIPKSESISFD</sequence>
<reference evidence="2 3" key="1">
    <citation type="submission" date="2016-07" db="EMBL/GenBank/DDBJ databases">
        <title>Comparative genomics of the Campylobacter concisus group.</title>
        <authorList>
            <person name="Miller W.G."/>
            <person name="Yee E."/>
            <person name="Chapman M.H."/>
            <person name="Huynh S."/>
            <person name="Bono J.L."/>
            <person name="On S.L.W."/>
            <person name="StLeger J."/>
            <person name="Foster G."/>
            <person name="Parker C.T."/>
        </authorList>
    </citation>
    <scope>NUCLEOTIDE SEQUENCE [LARGE SCALE GENOMIC DNA]</scope>
    <source>
        <strain evidence="2 3">CCUG 21559</strain>
    </source>
</reference>
<organism evidence="2 3">
    <name type="scientific">Campylobacter mucosalis CCUG 21559</name>
    <dbReference type="NCBI Taxonomy" id="1032067"/>
    <lineage>
        <taxon>Bacteria</taxon>
        <taxon>Pseudomonadati</taxon>
        <taxon>Campylobacterota</taxon>
        <taxon>Epsilonproteobacteria</taxon>
        <taxon>Campylobacterales</taxon>
        <taxon>Campylobacteraceae</taxon>
        <taxon>Campylobacter</taxon>
    </lineage>
</organism>
<evidence type="ECO:0000313" key="2">
    <source>
        <dbReference type="EMBL" id="QCD44819.1"/>
    </source>
</evidence>
<dbReference type="EMBL" id="CP012542">
    <property type="protein sequence ID" value="QCD44819.1"/>
    <property type="molecule type" value="Genomic_DNA"/>
</dbReference>
<feature type="chain" id="PRO_5026295512" description="Lipoprotein" evidence="1">
    <location>
        <begin position="22"/>
        <end position="132"/>
    </location>
</feature>